<evidence type="ECO:0000313" key="3">
    <source>
        <dbReference type="Proteomes" id="UP000887013"/>
    </source>
</evidence>
<accession>A0A8X6TLD5</accession>
<reference evidence="2" key="1">
    <citation type="submission" date="2020-08" db="EMBL/GenBank/DDBJ databases">
        <title>Multicomponent nature underlies the extraordinary mechanical properties of spider dragline silk.</title>
        <authorList>
            <person name="Kono N."/>
            <person name="Nakamura H."/>
            <person name="Mori M."/>
            <person name="Yoshida Y."/>
            <person name="Ohtoshi R."/>
            <person name="Malay A.D."/>
            <person name="Moran D.A.P."/>
            <person name="Tomita M."/>
            <person name="Numata K."/>
            <person name="Arakawa K."/>
        </authorList>
    </citation>
    <scope>NUCLEOTIDE SEQUENCE</scope>
</reference>
<comment type="caution">
    <text evidence="2">The sequence shown here is derived from an EMBL/GenBank/DDBJ whole genome shotgun (WGS) entry which is preliminary data.</text>
</comment>
<feature type="compositionally biased region" description="Polar residues" evidence="1">
    <location>
        <begin position="9"/>
        <end position="21"/>
    </location>
</feature>
<dbReference type="AlphaFoldDB" id="A0A8X6TLD5"/>
<gene>
    <name evidence="2" type="ORF">NPIL_394511</name>
</gene>
<proteinExistence type="predicted"/>
<keyword evidence="3" id="KW-1185">Reference proteome</keyword>
<evidence type="ECO:0000313" key="2">
    <source>
        <dbReference type="EMBL" id="GFT23217.1"/>
    </source>
</evidence>
<dbReference type="EMBL" id="BMAW01059849">
    <property type="protein sequence ID" value="GFT23217.1"/>
    <property type="molecule type" value="Genomic_DNA"/>
</dbReference>
<dbReference type="Proteomes" id="UP000887013">
    <property type="component" value="Unassembled WGS sequence"/>
</dbReference>
<organism evidence="2 3">
    <name type="scientific">Nephila pilipes</name>
    <name type="common">Giant wood spider</name>
    <name type="synonym">Nephila maculata</name>
    <dbReference type="NCBI Taxonomy" id="299642"/>
    <lineage>
        <taxon>Eukaryota</taxon>
        <taxon>Metazoa</taxon>
        <taxon>Ecdysozoa</taxon>
        <taxon>Arthropoda</taxon>
        <taxon>Chelicerata</taxon>
        <taxon>Arachnida</taxon>
        <taxon>Araneae</taxon>
        <taxon>Araneomorphae</taxon>
        <taxon>Entelegynae</taxon>
        <taxon>Araneoidea</taxon>
        <taxon>Nephilidae</taxon>
        <taxon>Nephila</taxon>
    </lineage>
</organism>
<sequence length="79" mass="9055">MHTSREAETTNYAADFRNQNVPRPKPCQGNSTCKKKQRLTPSITIENILWKDLLIKQLRELISSSLTVKVRGSDIKIFP</sequence>
<name>A0A8X6TLD5_NEPPI</name>
<evidence type="ECO:0000256" key="1">
    <source>
        <dbReference type="SAM" id="MobiDB-lite"/>
    </source>
</evidence>
<protein>
    <submittedName>
        <fullName evidence="2">Uncharacterized protein</fullName>
    </submittedName>
</protein>
<feature type="region of interest" description="Disordered" evidence="1">
    <location>
        <begin position="1"/>
        <end position="34"/>
    </location>
</feature>